<dbReference type="Gene3D" id="3.40.395.10">
    <property type="entry name" value="Adenoviral Proteinase, Chain A"/>
    <property type="match status" value="1"/>
</dbReference>
<reference evidence="6 7" key="1">
    <citation type="journal article" date="2016" name="Nat. Commun.">
        <title>Ectomycorrhizal ecology is imprinted in the genome of the dominant symbiotic fungus Cenococcum geophilum.</title>
        <authorList>
            <consortium name="DOE Joint Genome Institute"/>
            <person name="Peter M."/>
            <person name="Kohler A."/>
            <person name="Ohm R.A."/>
            <person name="Kuo A."/>
            <person name="Krutzmann J."/>
            <person name="Morin E."/>
            <person name="Arend M."/>
            <person name="Barry K.W."/>
            <person name="Binder M."/>
            <person name="Choi C."/>
            <person name="Clum A."/>
            <person name="Copeland A."/>
            <person name="Grisel N."/>
            <person name="Haridas S."/>
            <person name="Kipfer T."/>
            <person name="LaButti K."/>
            <person name="Lindquist E."/>
            <person name="Lipzen A."/>
            <person name="Maire R."/>
            <person name="Meier B."/>
            <person name="Mihaltcheva S."/>
            <person name="Molinier V."/>
            <person name="Murat C."/>
            <person name="Poggeler S."/>
            <person name="Quandt C.A."/>
            <person name="Sperisen C."/>
            <person name="Tritt A."/>
            <person name="Tisserant E."/>
            <person name="Crous P.W."/>
            <person name="Henrissat B."/>
            <person name="Nehls U."/>
            <person name="Egli S."/>
            <person name="Spatafora J.W."/>
            <person name="Grigoriev I.V."/>
            <person name="Martin F.M."/>
        </authorList>
    </citation>
    <scope>NUCLEOTIDE SEQUENCE [LARGE SCALE GENOMIC DNA]</scope>
    <source>
        <strain evidence="6 7">CBS 459.81</strain>
    </source>
</reference>
<dbReference type="PROSITE" id="PS50600">
    <property type="entry name" value="ULP_PROTEASE"/>
    <property type="match status" value="1"/>
</dbReference>
<evidence type="ECO:0000256" key="1">
    <source>
        <dbReference type="ARBA" id="ARBA00005234"/>
    </source>
</evidence>
<feature type="region of interest" description="Disordered" evidence="4">
    <location>
        <begin position="90"/>
        <end position="128"/>
    </location>
</feature>
<dbReference type="Pfam" id="PF02902">
    <property type="entry name" value="Peptidase_C48"/>
    <property type="match status" value="1"/>
</dbReference>
<sequence>MTLQSASLKEQRGLTLKDLVAHFKMHQGGPFTGEAHSPGAVSEKHDNTEGVNKNANDGCEAPSPSPSLVRDPITRSRKIVLVPYSYDSESEEEFRPVDCKAGDYETDNRETDDHEKKNSTNEVDASVSEQENAFAPMSHINGFSEADDSDTVMDIELTPTRSPVSSALPSDSLTNPEPNGSTYLELESAMITNREFLNIRKLDIDGWFEDGTLNVALSLLAQDYQAIIDHYDIFIAMSYLGQILWMIDKNEYTGEDLKAYSAEKKNLEGKRWVFIPINDGFDGNSSGTHWTLIVIDTQQGAAHYIDSITTWETSNRAIAARVVKGFEALMDIEICGLERRVEENVPDQTMDNFCGTDWGPCGPFVYSITQYILAGMGSCALRGSAQCFHIAFRGVDKQNFAFDSAAVRQEIWNKVRNAKWQQILEMELKEESQCTNAKEEHFQEAMEEGAAFQANKSQENEPQEDNPGKKPRDDVPGDEKPQETKCKKSKSHDGKTDYEPGEGILCQEDRPQEDSPDDNGSAKGTPRENHTQENISGESIPLGDMTEVNNLQKVKLQEGASQEGTSPEDKSQFSLKERPKNKKHTGNSDRIDTEWHSRKSQKNSIRQIILRRRSQQTLQQHTFAQLIEKRLDAQGEIMTPTFKKPKPRKTYSKKPSIRKASSWD</sequence>
<gene>
    <name evidence="6" type="ORF">K432DRAFT_387437</name>
</gene>
<dbReference type="SUPFAM" id="SSF54001">
    <property type="entry name" value="Cysteine proteinases"/>
    <property type="match status" value="1"/>
</dbReference>
<keyword evidence="2" id="KW-0645">Protease</keyword>
<dbReference type="GO" id="GO:0006508">
    <property type="term" value="P:proteolysis"/>
    <property type="evidence" value="ECO:0007669"/>
    <property type="project" value="UniProtKB-KW"/>
</dbReference>
<feature type="compositionally biased region" description="Basic and acidic residues" evidence="4">
    <location>
        <begin position="466"/>
        <end position="498"/>
    </location>
</feature>
<evidence type="ECO:0000256" key="4">
    <source>
        <dbReference type="SAM" id="MobiDB-lite"/>
    </source>
</evidence>
<evidence type="ECO:0000256" key="3">
    <source>
        <dbReference type="ARBA" id="ARBA00022801"/>
    </source>
</evidence>
<feature type="compositionally biased region" description="Basic and acidic residues" evidence="4">
    <location>
        <begin position="93"/>
        <end position="119"/>
    </location>
</feature>
<dbReference type="GO" id="GO:0008234">
    <property type="term" value="F:cysteine-type peptidase activity"/>
    <property type="evidence" value="ECO:0007669"/>
    <property type="project" value="InterPro"/>
</dbReference>
<comment type="similarity">
    <text evidence="1">Belongs to the peptidase C48 family.</text>
</comment>
<evidence type="ECO:0000313" key="6">
    <source>
        <dbReference type="EMBL" id="OCK73351.1"/>
    </source>
</evidence>
<evidence type="ECO:0000313" key="7">
    <source>
        <dbReference type="Proteomes" id="UP000250266"/>
    </source>
</evidence>
<dbReference type="GO" id="GO:0019783">
    <property type="term" value="F:ubiquitin-like protein peptidase activity"/>
    <property type="evidence" value="ECO:0007669"/>
    <property type="project" value="UniProtKB-ARBA"/>
</dbReference>
<dbReference type="Proteomes" id="UP000250266">
    <property type="component" value="Unassembled WGS sequence"/>
</dbReference>
<dbReference type="OrthoDB" id="3687719at2759"/>
<evidence type="ECO:0000259" key="5">
    <source>
        <dbReference type="PROSITE" id="PS50600"/>
    </source>
</evidence>
<feature type="domain" description="Ubiquitin-like protease family profile" evidence="5">
    <location>
        <begin position="189"/>
        <end position="372"/>
    </location>
</feature>
<dbReference type="InterPro" id="IPR038765">
    <property type="entry name" value="Papain-like_cys_pep_sf"/>
</dbReference>
<dbReference type="EMBL" id="KV745814">
    <property type="protein sequence ID" value="OCK73351.1"/>
    <property type="molecule type" value="Genomic_DNA"/>
</dbReference>
<keyword evidence="7" id="KW-1185">Reference proteome</keyword>
<dbReference type="InterPro" id="IPR003653">
    <property type="entry name" value="Peptidase_C48_C"/>
</dbReference>
<feature type="region of interest" description="Disordered" evidence="4">
    <location>
        <begin position="637"/>
        <end position="664"/>
    </location>
</feature>
<evidence type="ECO:0000256" key="2">
    <source>
        <dbReference type="ARBA" id="ARBA00022670"/>
    </source>
</evidence>
<feature type="region of interest" description="Disordered" evidence="4">
    <location>
        <begin position="29"/>
        <end position="71"/>
    </location>
</feature>
<feature type="compositionally biased region" description="Basic and acidic residues" evidence="4">
    <location>
        <begin position="567"/>
        <end position="578"/>
    </location>
</feature>
<feature type="region of interest" description="Disordered" evidence="4">
    <location>
        <begin position="450"/>
        <end position="603"/>
    </location>
</feature>
<proteinExistence type="inferred from homology"/>
<keyword evidence="3" id="KW-0378">Hydrolase</keyword>
<feature type="compositionally biased region" description="Basic and acidic residues" evidence="4">
    <location>
        <begin position="586"/>
        <end position="597"/>
    </location>
</feature>
<name>A0A8E2DX12_9PEZI</name>
<dbReference type="AlphaFoldDB" id="A0A8E2DX12"/>
<organism evidence="6 7">
    <name type="scientific">Lepidopterella palustris CBS 459.81</name>
    <dbReference type="NCBI Taxonomy" id="1314670"/>
    <lineage>
        <taxon>Eukaryota</taxon>
        <taxon>Fungi</taxon>
        <taxon>Dikarya</taxon>
        <taxon>Ascomycota</taxon>
        <taxon>Pezizomycotina</taxon>
        <taxon>Dothideomycetes</taxon>
        <taxon>Pleosporomycetidae</taxon>
        <taxon>Mytilinidiales</taxon>
        <taxon>Argynnaceae</taxon>
        <taxon>Lepidopterella</taxon>
    </lineage>
</organism>
<feature type="compositionally biased region" description="Basic residues" evidence="4">
    <location>
        <begin position="643"/>
        <end position="657"/>
    </location>
</feature>
<accession>A0A8E2DX12</accession>
<protein>
    <recommendedName>
        <fullName evidence="5">Ubiquitin-like protease family profile domain-containing protein</fullName>
    </recommendedName>
</protein>